<evidence type="ECO:0000313" key="2">
    <source>
        <dbReference type="EMBL" id="KAI9639153.1"/>
    </source>
</evidence>
<dbReference type="AlphaFoldDB" id="A0AA38HEE2"/>
<name>A0AA38HEE2_9TREE</name>
<comment type="caution">
    <text evidence="2">The sequence shown here is derived from an EMBL/GenBank/DDBJ whole genome shotgun (WGS) entry which is preliminary data.</text>
</comment>
<dbReference type="Gene3D" id="3.20.10.10">
    <property type="entry name" value="D-amino Acid Aminotransferase, subunit A, domain 2"/>
    <property type="match status" value="1"/>
</dbReference>
<keyword evidence="3" id="KW-1185">Reference proteome</keyword>
<accession>A0AA38HEE2</accession>
<comment type="similarity">
    <text evidence="1">Belongs to the class-IV pyridoxal-phosphate-dependent aminotransferase family.</text>
</comment>
<dbReference type="PANTHER" id="PTHR42743:SF11">
    <property type="entry name" value="AMINODEOXYCHORISMATE LYASE"/>
    <property type="match status" value="1"/>
</dbReference>
<dbReference type="EMBL" id="JAKWFO010000001">
    <property type="protein sequence ID" value="KAI9639153.1"/>
    <property type="molecule type" value="Genomic_DNA"/>
</dbReference>
<evidence type="ECO:0000313" key="3">
    <source>
        <dbReference type="Proteomes" id="UP001164286"/>
    </source>
</evidence>
<dbReference type="Pfam" id="PF01063">
    <property type="entry name" value="Aminotran_4"/>
    <property type="match status" value="1"/>
</dbReference>
<gene>
    <name evidence="2" type="ORF">MKK02DRAFT_39440</name>
</gene>
<proteinExistence type="inferred from homology"/>
<evidence type="ECO:0000256" key="1">
    <source>
        <dbReference type="ARBA" id="ARBA00009320"/>
    </source>
</evidence>
<keyword evidence="2" id="KW-0032">Aminotransferase</keyword>
<sequence length="357" mass="39280">MVAATHAVVPDTRNASILIGMRDGMSGEFRLVPREQATVSVFDSAFMLGDGIWEGIRSKQGVIQFAKDHLNRLFESAKAMYMDLGCTRAELLDMIHQTTDANDMQTSDDVHIRLMVSRGLKRTPHQNPASTIGLPLIVIIAEHKRPDPSISERGLKLMTVHVRRGNPDVKDEMWNHMSKATDIQACIQSNAMGADEALMLDDRGYVKTCNSTNFMIVREGLDDDAGKLVIWSPTKNNQMQGITRRRTIAVCRAAGIKVIEQDFSLTEAYGAIEAFCCGTFPAQISVTHVDGRQIGDGVSPGPMVSHINKLYAEHVKADIQRGREAVVTEVREADLSWAKRIGAGFGGLWVPVANGEH</sequence>
<dbReference type="InterPro" id="IPR001544">
    <property type="entry name" value="Aminotrans_IV"/>
</dbReference>
<dbReference type="Gene3D" id="3.30.470.10">
    <property type="match status" value="1"/>
</dbReference>
<dbReference type="InterPro" id="IPR043131">
    <property type="entry name" value="BCAT-like_N"/>
</dbReference>
<organism evidence="2 3">
    <name type="scientific">Dioszegia hungarica</name>
    <dbReference type="NCBI Taxonomy" id="4972"/>
    <lineage>
        <taxon>Eukaryota</taxon>
        <taxon>Fungi</taxon>
        <taxon>Dikarya</taxon>
        <taxon>Basidiomycota</taxon>
        <taxon>Agaricomycotina</taxon>
        <taxon>Tremellomycetes</taxon>
        <taxon>Tremellales</taxon>
        <taxon>Bulleribasidiaceae</taxon>
        <taxon>Dioszegia</taxon>
    </lineage>
</organism>
<dbReference type="InterPro" id="IPR043132">
    <property type="entry name" value="BCAT-like_C"/>
</dbReference>
<dbReference type="PANTHER" id="PTHR42743">
    <property type="entry name" value="AMINO-ACID AMINOTRANSFERASE"/>
    <property type="match status" value="1"/>
</dbReference>
<protein>
    <submittedName>
        <fullName evidence="2">Aminotransferase</fullName>
    </submittedName>
</protein>
<dbReference type="GeneID" id="77729801"/>
<dbReference type="Proteomes" id="UP001164286">
    <property type="component" value="Unassembled WGS sequence"/>
</dbReference>
<dbReference type="InterPro" id="IPR036038">
    <property type="entry name" value="Aminotransferase-like"/>
</dbReference>
<dbReference type="GO" id="GO:0046394">
    <property type="term" value="P:carboxylic acid biosynthetic process"/>
    <property type="evidence" value="ECO:0007669"/>
    <property type="project" value="UniProtKB-ARBA"/>
</dbReference>
<dbReference type="SUPFAM" id="SSF56752">
    <property type="entry name" value="D-aminoacid aminotransferase-like PLP-dependent enzymes"/>
    <property type="match status" value="1"/>
</dbReference>
<dbReference type="GO" id="GO:0008483">
    <property type="term" value="F:transaminase activity"/>
    <property type="evidence" value="ECO:0007669"/>
    <property type="project" value="UniProtKB-KW"/>
</dbReference>
<keyword evidence="2" id="KW-0808">Transferase</keyword>
<dbReference type="InterPro" id="IPR050571">
    <property type="entry name" value="Class-IV_PLP-Dep_Aminotrnsfr"/>
</dbReference>
<dbReference type="RefSeq" id="XP_052948930.1">
    <property type="nucleotide sequence ID" value="XM_053090596.1"/>
</dbReference>
<reference evidence="2" key="1">
    <citation type="journal article" date="2022" name="G3 (Bethesda)">
        <title>High quality genome of the basidiomycete yeast Dioszegia hungarica PDD-24b-2 isolated from cloud water.</title>
        <authorList>
            <person name="Jarrige D."/>
            <person name="Haridas S."/>
            <person name="Bleykasten-Grosshans C."/>
            <person name="Joly M."/>
            <person name="Nadalig T."/>
            <person name="Sancelme M."/>
            <person name="Vuilleumier S."/>
            <person name="Grigoriev I.V."/>
            <person name="Amato P."/>
            <person name="Bringel F."/>
        </authorList>
    </citation>
    <scope>NUCLEOTIDE SEQUENCE</scope>
    <source>
        <strain evidence="2">PDD-24b-2</strain>
    </source>
</reference>